<protein>
    <submittedName>
        <fullName evidence="1">Uncharacterized protein</fullName>
    </submittedName>
</protein>
<accession>A0A0K2VHT4</accession>
<reference evidence="1" key="1">
    <citation type="submission" date="2014-05" db="EMBL/GenBank/DDBJ databases">
        <authorList>
            <person name="Chronopoulou M."/>
        </authorList>
    </citation>
    <scope>NUCLEOTIDE SEQUENCE</scope>
    <source>
        <tissue evidence="1">Whole organism</tissue>
    </source>
</reference>
<name>A0A0K2VHT4_LEPSM</name>
<proteinExistence type="predicted"/>
<organism evidence="1">
    <name type="scientific">Lepeophtheirus salmonis</name>
    <name type="common">Salmon louse</name>
    <name type="synonym">Caligus salmonis</name>
    <dbReference type="NCBI Taxonomy" id="72036"/>
    <lineage>
        <taxon>Eukaryota</taxon>
        <taxon>Metazoa</taxon>
        <taxon>Ecdysozoa</taxon>
        <taxon>Arthropoda</taxon>
        <taxon>Crustacea</taxon>
        <taxon>Multicrustacea</taxon>
        <taxon>Hexanauplia</taxon>
        <taxon>Copepoda</taxon>
        <taxon>Siphonostomatoida</taxon>
        <taxon>Caligidae</taxon>
        <taxon>Lepeophtheirus</taxon>
    </lineage>
</organism>
<evidence type="ECO:0000313" key="1">
    <source>
        <dbReference type="EMBL" id="CDW50038.1"/>
    </source>
</evidence>
<dbReference type="EMBL" id="HACA01032677">
    <property type="protein sequence ID" value="CDW50038.1"/>
    <property type="molecule type" value="Transcribed_RNA"/>
</dbReference>
<sequence length="14" mass="1630">MKSKVQVKRLSVVK</sequence>